<evidence type="ECO:0000256" key="4">
    <source>
        <dbReference type="ARBA" id="ARBA00023014"/>
    </source>
</evidence>
<dbReference type="OrthoDB" id="9804603at2"/>
<evidence type="ECO:0000313" key="6">
    <source>
        <dbReference type="EMBL" id="KSV59513.1"/>
    </source>
</evidence>
<dbReference type="PROSITE" id="PS00198">
    <property type="entry name" value="4FE4S_FER_1"/>
    <property type="match status" value="2"/>
</dbReference>
<name>A0A0V8QHG6_9FIRM</name>
<dbReference type="EMBL" id="LNAM01000113">
    <property type="protein sequence ID" value="KSV59513.1"/>
    <property type="molecule type" value="Genomic_DNA"/>
</dbReference>
<dbReference type="InterPro" id="IPR017900">
    <property type="entry name" value="4Fe4S_Fe_S_CS"/>
</dbReference>
<dbReference type="Gene3D" id="3.30.70.20">
    <property type="match status" value="1"/>
</dbReference>
<proteinExistence type="predicted"/>
<keyword evidence="7" id="KW-1185">Reference proteome</keyword>
<protein>
    <recommendedName>
        <fullName evidence="5">4Fe-4S ferredoxin-type domain-containing protein</fullName>
    </recommendedName>
</protein>
<evidence type="ECO:0000313" key="7">
    <source>
        <dbReference type="Proteomes" id="UP000054874"/>
    </source>
</evidence>
<dbReference type="SUPFAM" id="SSF54862">
    <property type="entry name" value="4Fe-4S ferredoxins"/>
    <property type="match status" value="1"/>
</dbReference>
<dbReference type="Proteomes" id="UP000054874">
    <property type="component" value="Unassembled WGS sequence"/>
</dbReference>
<comment type="caution">
    <text evidence="6">The sequence shown here is derived from an EMBL/GenBank/DDBJ whole genome shotgun (WGS) entry which is preliminary data.</text>
</comment>
<dbReference type="GO" id="GO:0046872">
    <property type="term" value="F:metal ion binding"/>
    <property type="evidence" value="ECO:0007669"/>
    <property type="project" value="UniProtKB-KW"/>
</dbReference>
<dbReference type="PANTHER" id="PTHR43687">
    <property type="entry name" value="ADENYLYLSULFATE REDUCTASE, BETA SUBUNIT"/>
    <property type="match status" value="1"/>
</dbReference>
<dbReference type="PANTHER" id="PTHR43687:SF1">
    <property type="entry name" value="FERREDOXIN III"/>
    <property type="match status" value="1"/>
</dbReference>
<dbReference type="RefSeq" id="WP_058352221.1">
    <property type="nucleotide sequence ID" value="NZ_CABMMD010000113.1"/>
</dbReference>
<reference evidence="6 7" key="1">
    <citation type="submission" date="2015-11" db="EMBL/GenBank/DDBJ databases">
        <title>Butyribacter intestini gen. nov., sp. nov., a butyric acid-producing bacterium of the family Lachnospiraceae isolated from the human faeces.</title>
        <authorList>
            <person name="Zou Y."/>
            <person name="Xue W."/>
            <person name="Luo G."/>
            <person name="Lv M."/>
        </authorList>
    </citation>
    <scope>NUCLEOTIDE SEQUENCE [LARGE SCALE GENOMIC DNA]</scope>
    <source>
        <strain evidence="6 7">ACET-33324</strain>
    </source>
</reference>
<feature type="domain" description="4Fe-4S ferredoxin-type" evidence="5">
    <location>
        <begin position="33"/>
        <end position="61"/>
    </location>
</feature>
<evidence type="ECO:0000256" key="1">
    <source>
        <dbReference type="ARBA" id="ARBA00022485"/>
    </source>
</evidence>
<evidence type="ECO:0000259" key="5">
    <source>
        <dbReference type="PROSITE" id="PS51379"/>
    </source>
</evidence>
<gene>
    <name evidence="6" type="ORF">ASU35_08365</name>
</gene>
<accession>A0A0V8QHG6</accession>
<dbReference type="InterPro" id="IPR017896">
    <property type="entry name" value="4Fe4S_Fe-S-bd"/>
</dbReference>
<dbReference type="GO" id="GO:0051539">
    <property type="term" value="F:4 iron, 4 sulfur cluster binding"/>
    <property type="evidence" value="ECO:0007669"/>
    <property type="project" value="UniProtKB-KW"/>
</dbReference>
<keyword evidence="4" id="KW-0411">Iron-sulfur</keyword>
<evidence type="ECO:0000256" key="3">
    <source>
        <dbReference type="ARBA" id="ARBA00023004"/>
    </source>
</evidence>
<evidence type="ECO:0000256" key="2">
    <source>
        <dbReference type="ARBA" id="ARBA00022723"/>
    </source>
</evidence>
<dbReference type="AlphaFoldDB" id="A0A0V8QHG6"/>
<sequence length="69" mass="7464">MKKRAIINKKRCVACGACSNVCPKQAITIYKGIYAQISEMCVGCGLCTRTCPASAVSLEVIHEEKEALE</sequence>
<feature type="domain" description="4Fe-4S ferredoxin-type" evidence="5">
    <location>
        <begin position="3"/>
        <end position="32"/>
    </location>
</feature>
<organism evidence="6 7">
    <name type="scientific">Acetivibrio ethanolgignens</name>
    <dbReference type="NCBI Taxonomy" id="290052"/>
    <lineage>
        <taxon>Bacteria</taxon>
        <taxon>Bacillati</taxon>
        <taxon>Bacillota</taxon>
        <taxon>Clostridia</taxon>
        <taxon>Eubacteriales</taxon>
        <taxon>Oscillospiraceae</taxon>
        <taxon>Acetivibrio</taxon>
    </lineage>
</organism>
<dbReference type="PROSITE" id="PS51379">
    <property type="entry name" value="4FE4S_FER_2"/>
    <property type="match status" value="2"/>
</dbReference>
<keyword evidence="2" id="KW-0479">Metal-binding</keyword>
<dbReference type="InterPro" id="IPR050572">
    <property type="entry name" value="Fe-S_Ferredoxin"/>
</dbReference>
<keyword evidence="3" id="KW-0408">Iron</keyword>
<keyword evidence="1" id="KW-0004">4Fe-4S</keyword>
<dbReference type="STRING" id="290052.ASU35_08365"/>
<dbReference type="Pfam" id="PF14697">
    <property type="entry name" value="Fer4_21"/>
    <property type="match status" value="1"/>
</dbReference>